<dbReference type="Proteomes" id="UP000181790">
    <property type="component" value="Unassembled WGS sequence"/>
</dbReference>
<dbReference type="PANTHER" id="PTHR39419:SF1">
    <property type="entry name" value="SLL0814 PROTEIN"/>
    <property type="match status" value="1"/>
</dbReference>
<evidence type="ECO:0000313" key="2">
    <source>
        <dbReference type="EMBL" id="OIN56021.1"/>
    </source>
</evidence>
<reference evidence="2 3" key="1">
    <citation type="submission" date="2016-10" db="EMBL/GenBank/DDBJ databases">
        <title>Arsenicibacter rosenii gen. nov., sp. nov., an efficient arsenic-methylating bacterium isolated from an arsenic-contaminated paddy soil.</title>
        <authorList>
            <person name="Huang K."/>
        </authorList>
    </citation>
    <scope>NUCLEOTIDE SEQUENCE [LARGE SCALE GENOMIC DNA]</scope>
    <source>
        <strain evidence="2 3">SM-1</strain>
    </source>
</reference>
<organism evidence="2 3">
    <name type="scientific">Arsenicibacter rosenii</name>
    <dbReference type="NCBI Taxonomy" id="1750698"/>
    <lineage>
        <taxon>Bacteria</taxon>
        <taxon>Pseudomonadati</taxon>
        <taxon>Bacteroidota</taxon>
        <taxon>Cytophagia</taxon>
        <taxon>Cytophagales</taxon>
        <taxon>Spirosomataceae</taxon>
        <taxon>Arsenicibacter</taxon>
    </lineage>
</organism>
<dbReference type="PANTHER" id="PTHR39419">
    <property type="entry name" value="SLL0814 PROTEIN"/>
    <property type="match status" value="1"/>
</dbReference>
<proteinExistence type="predicted"/>
<feature type="transmembrane region" description="Helical" evidence="1">
    <location>
        <begin position="12"/>
        <end position="32"/>
    </location>
</feature>
<dbReference type="OrthoDB" id="9811293at2"/>
<keyword evidence="3" id="KW-1185">Reference proteome</keyword>
<keyword evidence="1" id="KW-1133">Transmembrane helix</keyword>
<dbReference type="EMBL" id="MORL01000030">
    <property type="protein sequence ID" value="OIN56021.1"/>
    <property type="molecule type" value="Genomic_DNA"/>
</dbReference>
<feature type="transmembrane region" description="Helical" evidence="1">
    <location>
        <begin position="137"/>
        <end position="160"/>
    </location>
</feature>
<feature type="transmembrane region" description="Helical" evidence="1">
    <location>
        <begin position="198"/>
        <end position="217"/>
    </location>
</feature>
<keyword evidence="1" id="KW-0812">Transmembrane</keyword>
<dbReference type="Pfam" id="PF04240">
    <property type="entry name" value="Caroten_synth"/>
    <property type="match status" value="1"/>
</dbReference>
<accession>A0A1S2VBB6</accession>
<feature type="transmembrane region" description="Helical" evidence="1">
    <location>
        <begin position="38"/>
        <end position="57"/>
    </location>
</feature>
<comment type="caution">
    <text evidence="2">The sequence shown here is derived from an EMBL/GenBank/DDBJ whole genome shotgun (WGS) entry which is preliminary data.</text>
</comment>
<name>A0A1S2VBB6_9BACT</name>
<protein>
    <recommendedName>
        <fullName evidence="4">Carotenoid biosynthesis protein</fullName>
    </recommendedName>
</protein>
<sequence>MFTAVPNTNRQHTLIVFLLVLSHLVGAVGLHLPMLAPLFKLLVPVNLAVSLALLLWYHTDWSASFKTYILIAILTGFFIEVIGVKTGLIFGHYAYGPVLGPHLWGVPPMIGFNWLMLSYCCGSVCSRIAFSDWTKAAVAASLMVLLDIFIEPVAIRLNFWHWYGQSVPLQNYVAWWIVSYFLFICWFRLSFTKNNRLAGWLLLSQFLFFISHILLILV</sequence>
<feature type="transmembrane region" description="Helical" evidence="1">
    <location>
        <begin position="69"/>
        <end position="90"/>
    </location>
</feature>
<gene>
    <name evidence="2" type="ORF">BLX24_27120</name>
</gene>
<feature type="transmembrane region" description="Helical" evidence="1">
    <location>
        <begin position="172"/>
        <end position="191"/>
    </location>
</feature>
<evidence type="ECO:0000256" key="1">
    <source>
        <dbReference type="SAM" id="Phobius"/>
    </source>
</evidence>
<dbReference type="InterPro" id="IPR007354">
    <property type="entry name" value="CruF-like"/>
</dbReference>
<feature type="transmembrane region" description="Helical" evidence="1">
    <location>
        <begin position="110"/>
        <end position="130"/>
    </location>
</feature>
<keyword evidence="1" id="KW-0472">Membrane</keyword>
<dbReference type="AlphaFoldDB" id="A0A1S2VBB6"/>
<evidence type="ECO:0000313" key="3">
    <source>
        <dbReference type="Proteomes" id="UP000181790"/>
    </source>
</evidence>
<evidence type="ECO:0008006" key="4">
    <source>
        <dbReference type="Google" id="ProtNLM"/>
    </source>
</evidence>
<dbReference type="RefSeq" id="WP_071506376.1">
    <property type="nucleotide sequence ID" value="NZ_MORL01000030.1"/>
</dbReference>